<dbReference type="Proteomes" id="UP000636960">
    <property type="component" value="Unassembled WGS sequence"/>
</dbReference>
<dbReference type="InterPro" id="IPR024775">
    <property type="entry name" value="DinB-like"/>
</dbReference>
<dbReference type="InterPro" id="IPR034660">
    <property type="entry name" value="DinB/YfiT-like"/>
</dbReference>
<feature type="compositionally biased region" description="Basic residues" evidence="1">
    <location>
        <begin position="183"/>
        <end position="193"/>
    </location>
</feature>
<proteinExistence type="predicted"/>
<keyword evidence="4" id="KW-1185">Reference proteome</keyword>
<dbReference type="Pfam" id="PF12867">
    <property type="entry name" value="DinB_2"/>
    <property type="match status" value="1"/>
</dbReference>
<gene>
    <name evidence="3" type="ORF">Ari01nite_23780</name>
</gene>
<protein>
    <recommendedName>
        <fullName evidence="2">DinB-like domain-containing protein</fullName>
    </recommendedName>
</protein>
<feature type="domain" description="DinB-like" evidence="2">
    <location>
        <begin position="18"/>
        <end position="158"/>
    </location>
</feature>
<feature type="region of interest" description="Disordered" evidence="1">
    <location>
        <begin position="169"/>
        <end position="207"/>
    </location>
</feature>
<evidence type="ECO:0000313" key="4">
    <source>
        <dbReference type="Proteomes" id="UP000636960"/>
    </source>
</evidence>
<sequence length="234" mass="26326">MIDYARLIVSQLEFYWDTNLWPRLTGLTDDEYFWEPADGCWTLRSDENGKFVLDMVQPEPKPPPLTTLAWRIIHVATVMSTRTSTFFGPETDKHMFHPDHQPAELPGTADGARRLLADSYHDWHTAITALDQTDLERPLGPKGAFFANEPMIALILHITAKSCTTAARSARYATSTGQPTRRHDPRRRARRRIAPPIPGRPGPGTSTQYTLIGYDRASATELTVTLRSARLAAE</sequence>
<evidence type="ECO:0000313" key="3">
    <source>
        <dbReference type="EMBL" id="GIE94913.1"/>
    </source>
</evidence>
<dbReference type="EMBL" id="BOMV01000021">
    <property type="protein sequence ID" value="GIE94913.1"/>
    <property type="molecule type" value="Genomic_DNA"/>
</dbReference>
<organism evidence="3 4">
    <name type="scientific">Paractinoplanes rishiriensis</name>
    <dbReference type="NCBI Taxonomy" id="1050105"/>
    <lineage>
        <taxon>Bacteria</taxon>
        <taxon>Bacillati</taxon>
        <taxon>Actinomycetota</taxon>
        <taxon>Actinomycetes</taxon>
        <taxon>Micromonosporales</taxon>
        <taxon>Micromonosporaceae</taxon>
        <taxon>Paractinoplanes</taxon>
    </lineage>
</organism>
<reference evidence="3" key="1">
    <citation type="submission" date="2021-01" db="EMBL/GenBank/DDBJ databases">
        <title>Whole genome shotgun sequence of Actinoplanes rishiriensis NBRC 108556.</title>
        <authorList>
            <person name="Komaki H."/>
            <person name="Tamura T."/>
        </authorList>
    </citation>
    <scope>NUCLEOTIDE SEQUENCE</scope>
    <source>
        <strain evidence="3">NBRC 108556</strain>
    </source>
</reference>
<dbReference type="SUPFAM" id="SSF109854">
    <property type="entry name" value="DinB/YfiT-like putative metalloenzymes"/>
    <property type="match status" value="1"/>
</dbReference>
<dbReference type="AlphaFoldDB" id="A0A919MTM7"/>
<comment type="caution">
    <text evidence="3">The sequence shown here is derived from an EMBL/GenBank/DDBJ whole genome shotgun (WGS) entry which is preliminary data.</text>
</comment>
<evidence type="ECO:0000259" key="2">
    <source>
        <dbReference type="Pfam" id="PF12867"/>
    </source>
</evidence>
<evidence type="ECO:0000256" key="1">
    <source>
        <dbReference type="SAM" id="MobiDB-lite"/>
    </source>
</evidence>
<name>A0A919MTM7_9ACTN</name>
<accession>A0A919MTM7</accession>